<accession>A0A4U5NVF1</accession>
<dbReference type="GO" id="GO:0003700">
    <property type="term" value="F:DNA-binding transcription factor activity"/>
    <property type="evidence" value="ECO:0007669"/>
    <property type="project" value="InterPro"/>
</dbReference>
<evidence type="ECO:0000256" key="10">
    <source>
        <dbReference type="SAM" id="MobiDB-lite"/>
    </source>
</evidence>
<feature type="region of interest" description="Disordered" evidence="10">
    <location>
        <begin position="82"/>
        <end position="103"/>
    </location>
</feature>
<dbReference type="PROSITE" id="PS51030">
    <property type="entry name" value="NUCLEAR_REC_DBD_2"/>
    <property type="match status" value="1"/>
</dbReference>
<evidence type="ECO:0000256" key="7">
    <source>
        <dbReference type="ARBA" id="ARBA00023163"/>
    </source>
</evidence>
<dbReference type="SUPFAM" id="SSF57716">
    <property type="entry name" value="Glucocorticoid receptor-like (DNA-binding domain)"/>
    <property type="match status" value="1"/>
</dbReference>
<dbReference type="GO" id="GO:0043565">
    <property type="term" value="F:sequence-specific DNA binding"/>
    <property type="evidence" value="ECO:0007669"/>
    <property type="project" value="InterPro"/>
</dbReference>
<evidence type="ECO:0000313" key="13">
    <source>
        <dbReference type="EMBL" id="TKR87527.1"/>
    </source>
</evidence>
<dbReference type="Gene3D" id="1.10.565.10">
    <property type="entry name" value="Retinoid X Receptor"/>
    <property type="match status" value="1"/>
</dbReference>
<dbReference type="Proteomes" id="UP000298663">
    <property type="component" value="Unassembled WGS sequence"/>
</dbReference>
<dbReference type="SUPFAM" id="SSF48508">
    <property type="entry name" value="Nuclear receptor ligand-binding domain"/>
    <property type="match status" value="1"/>
</dbReference>
<keyword evidence="9" id="KW-0539">Nucleus</keyword>
<feature type="domain" description="Nuclear receptor" evidence="11">
    <location>
        <begin position="4"/>
        <end position="80"/>
    </location>
</feature>
<dbReference type="InterPro" id="IPR051152">
    <property type="entry name" value="C.elegans_Orphan_NR"/>
</dbReference>
<dbReference type="SMART" id="SM00399">
    <property type="entry name" value="ZnF_C4"/>
    <property type="match status" value="1"/>
</dbReference>
<name>A0A4U5NVF1_STECR</name>
<evidence type="ECO:0000256" key="1">
    <source>
        <dbReference type="ARBA" id="ARBA00005993"/>
    </source>
</evidence>
<keyword evidence="2" id="KW-0479">Metal-binding</keyword>
<dbReference type="InterPro" id="IPR000536">
    <property type="entry name" value="Nucl_hrmn_rcpt_lig-bd"/>
</dbReference>
<dbReference type="Pfam" id="PF00105">
    <property type="entry name" value="zf-C4"/>
    <property type="match status" value="1"/>
</dbReference>
<evidence type="ECO:0000256" key="3">
    <source>
        <dbReference type="ARBA" id="ARBA00022771"/>
    </source>
</evidence>
<reference evidence="13 14" key="1">
    <citation type="journal article" date="2015" name="Genome Biol.">
        <title>Comparative genomics of Steinernema reveals deeply conserved gene regulatory networks.</title>
        <authorList>
            <person name="Dillman A.R."/>
            <person name="Macchietto M."/>
            <person name="Porter C.F."/>
            <person name="Rogers A."/>
            <person name="Williams B."/>
            <person name="Antoshechkin I."/>
            <person name="Lee M.M."/>
            <person name="Goodwin Z."/>
            <person name="Lu X."/>
            <person name="Lewis E.E."/>
            <person name="Goodrich-Blair H."/>
            <person name="Stock S.P."/>
            <person name="Adams B.J."/>
            <person name="Sternberg P.W."/>
            <person name="Mortazavi A."/>
        </authorList>
    </citation>
    <scope>NUCLEOTIDE SEQUENCE [LARGE SCALE GENOMIC DNA]</scope>
    <source>
        <strain evidence="13 14">ALL</strain>
    </source>
</reference>
<keyword evidence="8" id="KW-0675">Receptor</keyword>
<organism evidence="13 14">
    <name type="scientific">Steinernema carpocapsae</name>
    <name type="common">Entomopathogenic nematode</name>
    <dbReference type="NCBI Taxonomy" id="34508"/>
    <lineage>
        <taxon>Eukaryota</taxon>
        <taxon>Metazoa</taxon>
        <taxon>Ecdysozoa</taxon>
        <taxon>Nematoda</taxon>
        <taxon>Chromadorea</taxon>
        <taxon>Rhabditida</taxon>
        <taxon>Tylenchina</taxon>
        <taxon>Panagrolaimomorpha</taxon>
        <taxon>Strongyloidoidea</taxon>
        <taxon>Steinernematidae</taxon>
        <taxon>Steinernema</taxon>
    </lineage>
</organism>
<evidence type="ECO:0000259" key="12">
    <source>
        <dbReference type="PROSITE" id="PS51843"/>
    </source>
</evidence>
<feature type="domain" description="NR LBD" evidence="12">
    <location>
        <begin position="158"/>
        <end position="405"/>
    </location>
</feature>
<dbReference type="EMBL" id="AZBU02000003">
    <property type="protein sequence ID" value="TKR87527.1"/>
    <property type="molecule type" value="Genomic_DNA"/>
</dbReference>
<evidence type="ECO:0000256" key="2">
    <source>
        <dbReference type="ARBA" id="ARBA00022723"/>
    </source>
</evidence>
<protein>
    <recommendedName>
        <fullName evidence="15">Nuclear receptor domain-containing protein</fullName>
    </recommendedName>
</protein>
<keyword evidence="7" id="KW-0804">Transcription</keyword>
<comment type="caution">
    <text evidence="13">The sequence shown here is derived from an EMBL/GenBank/DDBJ whole genome shotgun (WGS) entry which is preliminary data.</text>
</comment>
<evidence type="ECO:0000313" key="14">
    <source>
        <dbReference type="Proteomes" id="UP000298663"/>
    </source>
</evidence>
<dbReference type="CDD" id="cd06916">
    <property type="entry name" value="NR_DBD_like"/>
    <property type="match status" value="1"/>
</dbReference>
<keyword evidence="4" id="KW-0862">Zinc</keyword>
<dbReference type="PANTHER" id="PTHR45680:SF29">
    <property type="entry name" value="NUCLEAR HORMONE RECEPTOR FAMILY"/>
    <property type="match status" value="1"/>
</dbReference>
<dbReference type="PRINTS" id="PR00047">
    <property type="entry name" value="STROIDFINGER"/>
</dbReference>
<evidence type="ECO:0008006" key="15">
    <source>
        <dbReference type="Google" id="ProtNLM"/>
    </source>
</evidence>
<dbReference type="OrthoDB" id="10018779at2759"/>
<reference evidence="13 14" key="2">
    <citation type="journal article" date="2019" name="G3 (Bethesda)">
        <title>Hybrid Assembly of the Genome of the Entomopathogenic Nematode Steinernema carpocapsae Identifies the X-Chromosome.</title>
        <authorList>
            <person name="Serra L."/>
            <person name="Macchietto M."/>
            <person name="Macias-Munoz A."/>
            <person name="McGill C.J."/>
            <person name="Rodriguez I.M."/>
            <person name="Rodriguez B."/>
            <person name="Murad R."/>
            <person name="Mortazavi A."/>
        </authorList>
    </citation>
    <scope>NUCLEOTIDE SEQUENCE [LARGE SCALE GENOMIC DNA]</scope>
    <source>
        <strain evidence="13 14">ALL</strain>
    </source>
</reference>
<dbReference type="SMART" id="SM00430">
    <property type="entry name" value="HOLI"/>
    <property type="match status" value="1"/>
</dbReference>
<keyword evidence="6" id="KW-0238">DNA-binding</keyword>
<gene>
    <name evidence="13" type="ORF">L596_011911</name>
</gene>
<sequence>MSADELCLVCNGPSVRLHFQVNSCRACAAFFRRSVQIGHAYKCRRAMKNCEIVKNSKNNCRYCRYQKCKQVGMKMSSQAEETVEQEVSLEPEKGAPSTSTTSIASSSQLVELSPFQDEHVSQIVYADNRSSYNRAPVVKQLKEILSGPSLKIPTTIGIRPTAMQRLHHSFRIFRPTLNSCNIYNIETLSLNTLLRIFDSEQIKMAQWAMGCEEFIGLEMNDKWNVFKHLWRPFYSVERIARTIEVFGCDINDSRFLLDDQTVVDINTYTLEFPPADDSTKRTINHLFKPHNLMIMTNLITPMKEIRLTEYEVVYLLAQILWTVKSFEGVSDQAGAIGEKFLDQISNEIHNYYVYDMKVENYAGRLTKLMKIQAELEKQALYKKDLITVANVFDVFKCDIFDSELL</sequence>
<dbReference type="STRING" id="34508.A0A4U5NVF1"/>
<evidence type="ECO:0000256" key="5">
    <source>
        <dbReference type="ARBA" id="ARBA00023015"/>
    </source>
</evidence>
<keyword evidence="14" id="KW-1185">Reference proteome</keyword>
<dbReference type="Pfam" id="PF00104">
    <property type="entry name" value="Hormone_recep"/>
    <property type="match status" value="1"/>
</dbReference>
<dbReference type="PROSITE" id="PS51843">
    <property type="entry name" value="NR_LBD"/>
    <property type="match status" value="1"/>
</dbReference>
<evidence type="ECO:0000256" key="9">
    <source>
        <dbReference type="ARBA" id="ARBA00023242"/>
    </source>
</evidence>
<evidence type="ECO:0000259" key="11">
    <source>
        <dbReference type="PROSITE" id="PS51030"/>
    </source>
</evidence>
<comment type="similarity">
    <text evidence="1">Belongs to the nuclear hormone receptor family.</text>
</comment>
<dbReference type="InterPro" id="IPR035500">
    <property type="entry name" value="NHR-like_dom_sf"/>
</dbReference>
<evidence type="ECO:0000256" key="8">
    <source>
        <dbReference type="ARBA" id="ARBA00023170"/>
    </source>
</evidence>
<dbReference type="InterPro" id="IPR001628">
    <property type="entry name" value="Znf_hrmn_rcpt"/>
</dbReference>
<proteinExistence type="inferred from homology"/>
<dbReference type="GO" id="GO:0008270">
    <property type="term" value="F:zinc ion binding"/>
    <property type="evidence" value="ECO:0007669"/>
    <property type="project" value="UniProtKB-KW"/>
</dbReference>
<dbReference type="Gene3D" id="3.30.50.10">
    <property type="entry name" value="Erythroid Transcription Factor GATA-1, subunit A"/>
    <property type="match status" value="1"/>
</dbReference>
<dbReference type="InterPro" id="IPR013088">
    <property type="entry name" value="Znf_NHR/GATA"/>
</dbReference>
<keyword evidence="5" id="KW-0805">Transcription regulation</keyword>
<evidence type="ECO:0000256" key="4">
    <source>
        <dbReference type="ARBA" id="ARBA00022833"/>
    </source>
</evidence>
<keyword evidence="3" id="KW-0863">Zinc-finger</keyword>
<dbReference type="PANTHER" id="PTHR45680">
    <property type="entry name" value="NUCLEAR HORMONE RECEPTOR FAMILY"/>
    <property type="match status" value="1"/>
</dbReference>
<dbReference type="AlphaFoldDB" id="A0A4U5NVF1"/>
<evidence type="ECO:0000256" key="6">
    <source>
        <dbReference type="ARBA" id="ARBA00023125"/>
    </source>
</evidence>